<gene>
    <name evidence="3" type="ORF">SAMN04489726_5584</name>
</gene>
<evidence type="ECO:0000259" key="2">
    <source>
        <dbReference type="Pfam" id="PF07510"/>
    </source>
</evidence>
<dbReference type="InterPro" id="IPR011089">
    <property type="entry name" value="GmrSD_C"/>
</dbReference>
<dbReference type="Proteomes" id="UP000183376">
    <property type="component" value="Chromosome I"/>
</dbReference>
<feature type="signal peptide" evidence="1">
    <location>
        <begin position="1"/>
        <end position="31"/>
    </location>
</feature>
<evidence type="ECO:0000313" key="4">
    <source>
        <dbReference type="Proteomes" id="UP000183376"/>
    </source>
</evidence>
<dbReference type="AlphaFoldDB" id="A0A1G9ZLS3"/>
<keyword evidence="1" id="KW-0732">Signal</keyword>
<reference evidence="3 4" key="1">
    <citation type="submission" date="2016-10" db="EMBL/GenBank/DDBJ databases">
        <authorList>
            <person name="de Groot N.N."/>
        </authorList>
    </citation>
    <scope>NUCLEOTIDE SEQUENCE [LARGE SCALE GENOMIC DNA]</scope>
    <source>
        <strain evidence="3 4">DSM 44149</strain>
    </source>
</reference>
<protein>
    <recommendedName>
        <fullName evidence="2">GmrSD restriction endonucleases C-terminal domain-containing protein</fullName>
    </recommendedName>
</protein>
<dbReference type="PANTHER" id="PTHR24094:SF15">
    <property type="entry name" value="AMP-DEPENDENT SYNTHETASE_LIGASE DOMAIN-CONTAINING PROTEIN-RELATED"/>
    <property type="match status" value="1"/>
</dbReference>
<sequence length="213" mass="22822">MSATTRVLKTLLPATLLAGAVSIGVTGSASATPPGIPDTGTAKSELAALRVAPEGPMTGYSREEFPHWGTVSGTCNTRETVLKRDGTNVQTNASCAAVSGSWFSPYDGKTYSAASDIDIDHVVPLAAAWRSGAKAWTKDKRKQFANDLVNPQLIAVKDTVNQQKGDQTPDKWKPPVQGYWCTYAKMWTRSKSKWGLTITQAEKGALSDMLGRC</sequence>
<proteinExistence type="predicted"/>
<name>A0A1G9ZLS3_ALLAB</name>
<dbReference type="Pfam" id="PF07510">
    <property type="entry name" value="GmrSD_C"/>
    <property type="match status" value="1"/>
</dbReference>
<dbReference type="PANTHER" id="PTHR24094">
    <property type="entry name" value="SECRETED PROTEIN"/>
    <property type="match status" value="1"/>
</dbReference>
<dbReference type="STRING" id="211114.SAMN04489726_5584"/>
<dbReference type="EMBL" id="LT629701">
    <property type="protein sequence ID" value="SDN22224.1"/>
    <property type="molecule type" value="Genomic_DNA"/>
</dbReference>
<organism evidence="3 4">
    <name type="scientific">Allokutzneria albata</name>
    <name type="common">Kibdelosporangium albatum</name>
    <dbReference type="NCBI Taxonomy" id="211114"/>
    <lineage>
        <taxon>Bacteria</taxon>
        <taxon>Bacillati</taxon>
        <taxon>Actinomycetota</taxon>
        <taxon>Actinomycetes</taxon>
        <taxon>Pseudonocardiales</taxon>
        <taxon>Pseudonocardiaceae</taxon>
        <taxon>Allokutzneria</taxon>
    </lineage>
</organism>
<dbReference type="eggNOG" id="COG2356">
    <property type="taxonomic scope" value="Bacteria"/>
</dbReference>
<feature type="chain" id="PRO_5009246575" description="GmrSD restriction endonucleases C-terminal domain-containing protein" evidence="1">
    <location>
        <begin position="32"/>
        <end position="213"/>
    </location>
</feature>
<feature type="domain" description="GmrSD restriction endonucleases C-terminal" evidence="2">
    <location>
        <begin position="110"/>
        <end position="208"/>
    </location>
</feature>
<keyword evidence="4" id="KW-1185">Reference proteome</keyword>
<evidence type="ECO:0000256" key="1">
    <source>
        <dbReference type="SAM" id="SignalP"/>
    </source>
</evidence>
<evidence type="ECO:0000313" key="3">
    <source>
        <dbReference type="EMBL" id="SDN22224.1"/>
    </source>
</evidence>
<accession>A0A1G9ZLS3</accession>